<dbReference type="Proteomes" id="UP001165960">
    <property type="component" value="Unassembled WGS sequence"/>
</dbReference>
<evidence type="ECO:0000313" key="2">
    <source>
        <dbReference type="Proteomes" id="UP001165960"/>
    </source>
</evidence>
<organism evidence="1 2">
    <name type="scientific">Entomophthora muscae</name>
    <dbReference type="NCBI Taxonomy" id="34485"/>
    <lineage>
        <taxon>Eukaryota</taxon>
        <taxon>Fungi</taxon>
        <taxon>Fungi incertae sedis</taxon>
        <taxon>Zoopagomycota</taxon>
        <taxon>Entomophthoromycotina</taxon>
        <taxon>Entomophthoromycetes</taxon>
        <taxon>Entomophthorales</taxon>
        <taxon>Entomophthoraceae</taxon>
        <taxon>Entomophthora</taxon>
    </lineage>
</organism>
<name>A0ACC2TIR4_9FUNG</name>
<keyword evidence="2" id="KW-1185">Reference proteome</keyword>
<sequence>MEIILLVITGIGTVLLGVTLLLVCRSQSECIAKATLGQVLVGVMMYSISTFVGVLMPYESGVGCQMDGFLQNMGILVFPFAVMLRYVYFYYVVVLERPVVASRWVIGAGAFWLFAFVISSMLAGLGLYQLEHGIPYCMASFSSRHPVDIVNSVTYAACMVLGGIAHSASSYFILAKSQAHQQDTCRKRHRAAVLKKNIPVLILFLATHIPFILFVIYQLLFATPLPPPANTAYTYMYAICSILTPITALLTNSHLYKDHKLPIPNPE</sequence>
<gene>
    <name evidence="1" type="ORF">DSO57_1005800</name>
</gene>
<dbReference type="EMBL" id="QTSX02002856">
    <property type="protein sequence ID" value="KAJ9074480.1"/>
    <property type="molecule type" value="Genomic_DNA"/>
</dbReference>
<proteinExistence type="predicted"/>
<evidence type="ECO:0000313" key="1">
    <source>
        <dbReference type="EMBL" id="KAJ9074480.1"/>
    </source>
</evidence>
<protein>
    <submittedName>
        <fullName evidence="1">Uncharacterized protein</fullName>
    </submittedName>
</protein>
<accession>A0ACC2TIR4</accession>
<reference evidence="1" key="1">
    <citation type="submission" date="2022-04" db="EMBL/GenBank/DDBJ databases">
        <title>Genome of the entomopathogenic fungus Entomophthora muscae.</title>
        <authorList>
            <person name="Elya C."/>
            <person name="Lovett B.R."/>
            <person name="Lee E."/>
            <person name="Macias A.M."/>
            <person name="Hajek A.E."/>
            <person name="De Bivort B.L."/>
            <person name="Kasson M.T."/>
            <person name="De Fine Licht H.H."/>
            <person name="Stajich J.E."/>
        </authorList>
    </citation>
    <scope>NUCLEOTIDE SEQUENCE</scope>
    <source>
        <strain evidence="1">Berkeley</strain>
    </source>
</reference>
<comment type="caution">
    <text evidence="1">The sequence shown here is derived from an EMBL/GenBank/DDBJ whole genome shotgun (WGS) entry which is preliminary data.</text>
</comment>